<name>A0A1Y2EYI0_PROLT</name>
<feature type="transmembrane region" description="Helical" evidence="11">
    <location>
        <begin position="94"/>
        <end position="116"/>
    </location>
</feature>
<proteinExistence type="inferred from homology"/>
<evidence type="ECO:0000256" key="3">
    <source>
        <dbReference type="ARBA" id="ARBA00008640"/>
    </source>
</evidence>
<evidence type="ECO:0000256" key="4">
    <source>
        <dbReference type="ARBA" id="ARBA00013533"/>
    </source>
</evidence>
<feature type="region of interest" description="Disordered" evidence="10">
    <location>
        <begin position="271"/>
        <end position="292"/>
    </location>
</feature>
<dbReference type="GeneID" id="63788881"/>
<dbReference type="OrthoDB" id="166803at2759"/>
<evidence type="ECO:0000256" key="10">
    <source>
        <dbReference type="SAM" id="MobiDB-lite"/>
    </source>
</evidence>
<evidence type="ECO:0000256" key="5">
    <source>
        <dbReference type="ARBA" id="ARBA00020673"/>
    </source>
</evidence>
<keyword evidence="6 11" id="KW-0812">Transmembrane</keyword>
<evidence type="ECO:0000313" key="14">
    <source>
        <dbReference type="Proteomes" id="UP000193685"/>
    </source>
</evidence>
<dbReference type="PANTHER" id="PTHR47549:SF2">
    <property type="entry name" value="GOLGI APPARATUS MEMBRANE PROTEIN TVP38"/>
    <property type="match status" value="1"/>
</dbReference>
<feature type="transmembrane region" description="Helical" evidence="11">
    <location>
        <begin position="178"/>
        <end position="199"/>
    </location>
</feature>
<evidence type="ECO:0000256" key="1">
    <source>
        <dbReference type="ARBA" id="ARBA00002978"/>
    </source>
</evidence>
<dbReference type="InterPro" id="IPR032816">
    <property type="entry name" value="VTT_dom"/>
</dbReference>
<evidence type="ECO:0000256" key="9">
    <source>
        <dbReference type="ARBA" id="ARBA00023136"/>
    </source>
</evidence>
<feature type="transmembrane region" description="Helical" evidence="11">
    <location>
        <begin position="136"/>
        <end position="158"/>
    </location>
</feature>
<dbReference type="STRING" id="56484.A0A1Y2EYI0"/>
<dbReference type="Proteomes" id="UP000193685">
    <property type="component" value="Unassembled WGS sequence"/>
</dbReference>
<reference evidence="13 14" key="1">
    <citation type="submission" date="2016-07" db="EMBL/GenBank/DDBJ databases">
        <title>Pervasive Adenine N6-methylation of Active Genes in Fungi.</title>
        <authorList>
            <consortium name="DOE Joint Genome Institute"/>
            <person name="Mondo S.J."/>
            <person name="Dannebaum R.O."/>
            <person name="Kuo R.C."/>
            <person name="Labutti K."/>
            <person name="Haridas S."/>
            <person name="Kuo A."/>
            <person name="Salamov A."/>
            <person name="Ahrendt S.R."/>
            <person name="Lipzen A."/>
            <person name="Sullivan W."/>
            <person name="Andreopoulos W.B."/>
            <person name="Clum A."/>
            <person name="Lindquist E."/>
            <person name="Daum C."/>
            <person name="Ramamoorthy G.K."/>
            <person name="Gryganskyi A."/>
            <person name="Culley D."/>
            <person name="Magnuson J.K."/>
            <person name="James T.Y."/>
            <person name="O'Malley M.A."/>
            <person name="Stajich J.E."/>
            <person name="Spatafora J.W."/>
            <person name="Visel A."/>
            <person name="Grigoriev I.V."/>
        </authorList>
    </citation>
    <scope>NUCLEOTIDE SEQUENCE [LARGE SCALE GENOMIC DNA]</scope>
    <source>
        <strain evidence="13 14">12-1054</strain>
    </source>
</reference>
<feature type="transmembrane region" description="Helical" evidence="11">
    <location>
        <begin position="211"/>
        <end position="229"/>
    </location>
</feature>
<comment type="function">
    <text evidence="1">Golgi membrane protein involved in vesicular trafficking and spindle migration.</text>
</comment>
<feature type="domain" description="VTT" evidence="12">
    <location>
        <begin position="84"/>
        <end position="198"/>
    </location>
</feature>
<comment type="caution">
    <text evidence="13">The sequence shown here is derived from an EMBL/GenBank/DDBJ whole genome shotgun (WGS) entry which is preliminary data.</text>
</comment>
<evidence type="ECO:0000256" key="7">
    <source>
        <dbReference type="ARBA" id="ARBA00022989"/>
    </source>
</evidence>
<dbReference type="InterPro" id="IPR051076">
    <property type="entry name" value="Golgi_membrane_TVP38/TMEM64"/>
</dbReference>
<dbReference type="PANTHER" id="PTHR47549">
    <property type="entry name" value="GOLGI APPARATUS MEMBRANE PROTEIN TVP38-RELATED"/>
    <property type="match status" value="1"/>
</dbReference>
<accession>A0A1Y2EYI0</accession>
<protein>
    <recommendedName>
        <fullName evidence="4">Golgi apparatus membrane protein TVP38</fullName>
    </recommendedName>
    <alternativeName>
        <fullName evidence="5">Golgi apparatus membrane protein tvp38</fullName>
    </alternativeName>
</protein>
<evidence type="ECO:0000256" key="11">
    <source>
        <dbReference type="SAM" id="Phobius"/>
    </source>
</evidence>
<keyword evidence="9 11" id="KW-0472">Membrane</keyword>
<evidence type="ECO:0000259" key="12">
    <source>
        <dbReference type="Pfam" id="PF09335"/>
    </source>
</evidence>
<dbReference type="GO" id="GO:0000139">
    <property type="term" value="C:Golgi membrane"/>
    <property type="evidence" value="ECO:0007669"/>
    <property type="project" value="UniProtKB-SubCell"/>
</dbReference>
<keyword evidence="7 11" id="KW-1133">Transmembrane helix</keyword>
<dbReference type="RefSeq" id="XP_040722771.1">
    <property type="nucleotide sequence ID" value="XM_040872282.1"/>
</dbReference>
<dbReference type="OMA" id="WIVFIVR"/>
<dbReference type="AlphaFoldDB" id="A0A1Y2EYI0"/>
<dbReference type="EMBL" id="MCFI01000022">
    <property type="protein sequence ID" value="ORY76691.1"/>
    <property type="molecule type" value="Genomic_DNA"/>
</dbReference>
<feature type="transmembrane region" description="Helical" evidence="11">
    <location>
        <begin position="65"/>
        <end position="82"/>
    </location>
</feature>
<gene>
    <name evidence="13" type="ORF">BCR37DRAFT_415468</name>
</gene>
<evidence type="ECO:0000313" key="13">
    <source>
        <dbReference type="EMBL" id="ORY76691.1"/>
    </source>
</evidence>
<feature type="transmembrane region" description="Helical" evidence="11">
    <location>
        <begin position="24"/>
        <end position="44"/>
    </location>
</feature>
<comment type="similarity">
    <text evidence="3">Belongs to the TVP38/TMEM64 family.</text>
</comment>
<evidence type="ECO:0000256" key="6">
    <source>
        <dbReference type="ARBA" id="ARBA00022692"/>
    </source>
</evidence>
<keyword evidence="8" id="KW-0333">Golgi apparatus</keyword>
<evidence type="ECO:0000256" key="8">
    <source>
        <dbReference type="ARBA" id="ARBA00023034"/>
    </source>
</evidence>
<comment type="subcellular location">
    <subcellularLocation>
        <location evidence="2">Golgi apparatus membrane</location>
        <topology evidence="2">Multi-pass membrane protein</topology>
    </subcellularLocation>
</comment>
<organism evidence="13 14">
    <name type="scientific">Protomyces lactucae-debilis</name>
    <dbReference type="NCBI Taxonomy" id="2754530"/>
    <lineage>
        <taxon>Eukaryota</taxon>
        <taxon>Fungi</taxon>
        <taxon>Dikarya</taxon>
        <taxon>Ascomycota</taxon>
        <taxon>Taphrinomycotina</taxon>
        <taxon>Taphrinomycetes</taxon>
        <taxon>Taphrinales</taxon>
        <taxon>Protomycetaceae</taxon>
        <taxon>Protomyces</taxon>
    </lineage>
</organism>
<evidence type="ECO:0000256" key="2">
    <source>
        <dbReference type="ARBA" id="ARBA00004653"/>
    </source>
</evidence>
<sequence length="292" mass="32881">MMHQNVIVAAVQRRYNKLSRRQKMIAAGSIVGTFALVMLLTIIFHKRILDWAKPLAQKYTQRPGGFLLPSCLLIVVSFPPLFGTEFISILTGFVYGNLGFLIVLVATTIGDSLLFLSFRYAFRSKLAAFKEQYQNYAIFVSVIEEGGFPMLLAIRFSAVPSHFSTPLFASVLSIEYRYWLLAVVLSSPGLYPPVYFGWLLQRGQSSQATPWLIGIAGLITLGVGAYIYVEYRRHQKALGPRLEARRQRAALMDLEEQADLLHVRNADESHFEVHSNEEEPSKPAAHGERDLL</sequence>
<dbReference type="Pfam" id="PF09335">
    <property type="entry name" value="VTT_dom"/>
    <property type="match status" value="1"/>
</dbReference>
<keyword evidence="14" id="KW-1185">Reference proteome</keyword>